<name>A0ACB8ST33_9AGAM</name>
<gene>
    <name evidence="1" type="ORF">BV25DRAFT_1840109</name>
</gene>
<accession>A0ACB8ST33</accession>
<evidence type="ECO:0000313" key="1">
    <source>
        <dbReference type="EMBL" id="KAI0059668.1"/>
    </source>
</evidence>
<proteinExistence type="predicted"/>
<sequence length="185" mass="20184">MSHLASYPEFRVSSGSASDSLGAVVRPSLTRIDGSTPSSFDRGAMEGVAQAARPRAISTITAVSVSYYLMSAFCLRLPFNDPHDKASVFFVTDACKGLGSTLFLMHRVKSSAHAYLRAGELPLEILQYQQRYATSILFYLQFTWNVLQQYSDDNLKEEPSTSILTQLISHSLGALALLGVTAEPP</sequence>
<keyword evidence="2" id="KW-1185">Reference proteome</keyword>
<dbReference type="Proteomes" id="UP000814140">
    <property type="component" value="Unassembled WGS sequence"/>
</dbReference>
<comment type="caution">
    <text evidence="1">The sequence shown here is derived from an EMBL/GenBank/DDBJ whole genome shotgun (WGS) entry which is preliminary data.</text>
</comment>
<organism evidence="1 2">
    <name type="scientific">Artomyces pyxidatus</name>
    <dbReference type="NCBI Taxonomy" id="48021"/>
    <lineage>
        <taxon>Eukaryota</taxon>
        <taxon>Fungi</taxon>
        <taxon>Dikarya</taxon>
        <taxon>Basidiomycota</taxon>
        <taxon>Agaricomycotina</taxon>
        <taxon>Agaricomycetes</taxon>
        <taxon>Russulales</taxon>
        <taxon>Auriscalpiaceae</taxon>
        <taxon>Artomyces</taxon>
    </lineage>
</organism>
<reference evidence="1" key="1">
    <citation type="submission" date="2021-03" db="EMBL/GenBank/DDBJ databases">
        <authorList>
            <consortium name="DOE Joint Genome Institute"/>
            <person name="Ahrendt S."/>
            <person name="Looney B.P."/>
            <person name="Miyauchi S."/>
            <person name="Morin E."/>
            <person name="Drula E."/>
            <person name="Courty P.E."/>
            <person name="Chicoki N."/>
            <person name="Fauchery L."/>
            <person name="Kohler A."/>
            <person name="Kuo A."/>
            <person name="Labutti K."/>
            <person name="Pangilinan J."/>
            <person name="Lipzen A."/>
            <person name="Riley R."/>
            <person name="Andreopoulos W."/>
            <person name="He G."/>
            <person name="Johnson J."/>
            <person name="Barry K.W."/>
            <person name="Grigoriev I.V."/>
            <person name="Nagy L."/>
            <person name="Hibbett D."/>
            <person name="Henrissat B."/>
            <person name="Matheny P.B."/>
            <person name="Labbe J."/>
            <person name="Martin F."/>
        </authorList>
    </citation>
    <scope>NUCLEOTIDE SEQUENCE</scope>
    <source>
        <strain evidence="1">HHB10654</strain>
    </source>
</reference>
<reference evidence="1" key="2">
    <citation type="journal article" date="2022" name="New Phytol.">
        <title>Evolutionary transition to the ectomycorrhizal habit in the genomes of a hyperdiverse lineage of mushroom-forming fungi.</title>
        <authorList>
            <person name="Looney B."/>
            <person name="Miyauchi S."/>
            <person name="Morin E."/>
            <person name="Drula E."/>
            <person name="Courty P.E."/>
            <person name="Kohler A."/>
            <person name="Kuo A."/>
            <person name="LaButti K."/>
            <person name="Pangilinan J."/>
            <person name="Lipzen A."/>
            <person name="Riley R."/>
            <person name="Andreopoulos W."/>
            <person name="He G."/>
            <person name="Johnson J."/>
            <person name="Nolan M."/>
            <person name="Tritt A."/>
            <person name="Barry K.W."/>
            <person name="Grigoriev I.V."/>
            <person name="Nagy L.G."/>
            <person name="Hibbett D."/>
            <person name="Henrissat B."/>
            <person name="Matheny P.B."/>
            <person name="Labbe J."/>
            <person name="Martin F.M."/>
        </authorList>
    </citation>
    <scope>NUCLEOTIDE SEQUENCE</scope>
    <source>
        <strain evidence="1">HHB10654</strain>
    </source>
</reference>
<evidence type="ECO:0000313" key="2">
    <source>
        <dbReference type="Proteomes" id="UP000814140"/>
    </source>
</evidence>
<dbReference type="EMBL" id="MU277224">
    <property type="protein sequence ID" value="KAI0059668.1"/>
    <property type="molecule type" value="Genomic_DNA"/>
</dbReference>
<protein>
    <submittedName>
        <fullName evidence="1">Uncharacterized protein</fullName>
    </submittedName>
</protein>